<keyword evidence="1" id="KW-0325">Glycoprotein</keyword>
<keyword evidence="6" id="KW-1185">Reference proteome</keyword>
<evidence type="ECO:0000313" key="6">
    <source>
        <dbReference type="Proteomes" id="UP000472274"/>
    </source>
</evidence>
<dbReference type="GO" id="GO:0030884">
    <property type="term" value="F:exogenous lipid antigen binding"/>
    <property type="evidence" value="ECO:0007669"/>
    <property type="project" value="TreeGrafter"/>
</dbReference>
<dbReference type="Gene3D" id="3.30.500.10">
    <property type="entry name" value="MHC class I-like antigen recognition-like"/>
    <property type="match status" value="1"/>
</dbReference>
<name>A0A674J2D9_9SAUR</name>
<dbReference type="InterPro" id="IPR037055">
    <property type="entry name" value="MHC_I-like_Ag-recog_sf"/>
</dbReference>
<accession>A0A674J2D9</accession>
<dbReference type="InterPro" id="IPR011161">
    <property type="entry name" value="MHC_I-like_Ag-recog"/>
</dbReference>
<dbReference type="PANTHER" id="PTHR16675">
    <property type="entry name" value="MHC CLASS I-RELATED"/>
    <property type="match status" value="1"/>
</dbReference>
<dbReference type="AlphaFoldDB" id="A0A674J2D9"/>
<feature type="signal peptide" evidence="3">
    <location>
        <begin position="1"/>
        <end position="16"/>
    </location>
</feature>
<dbReference type="GO" id="GO:0030883">
    <property type="term" value="F:endogenous lipid antigen binding"/>
    <property type="evidence" value="ECO:0007669"/>
    <property type="project" value="TreeGrafter"/>
</dbReference>
<dbReference type="GO" id="GO:0071723">
    <property type="term" value="F:lipopeptide binding"/>
    <property type="evidence" value="ECO:0007669"/>
    <property type="project" value="TreeGrafter"/>
</dbReference>
<dbReference type="Ensembl" id="ENSTMTT00000015264.1">
    <property type="protein sequence ID" value="ENSTMTP00000014758.1"/>
    <property type="gene ID" value="ENSTMTG00000010656.1"/>
</dbReference>
<dbReference type="InterPro" id="IPR050208">
    <property type="entry name" value="MHC_class-I_related"/>
</dbReference>
<evidence type="ECO:0000256" key="3">
    <source>
        <dbReference type="SAM" id="SignalP"/>
    </source>
</evidence>
<dbReference type="InterPro" id="IPR011162">
    <property type="entry name" value="MHC_I/II-like_Ag-recog"/>
</dbReference>
<feature type="chain" id="PRO_5025604474" description="MHC class I-like antigen recognition-like domain-containing protein" evidence="3">
    <location>
        <begin position="17"/>
        <end position="301"/>
    </location>
</feature>
<feature type="domain" description="MHC class I-like antigen recognition-like" evidence="4">
    <location>
        <begin position="38"/>
        <end position="211"/>
    </location>
</feature>
<dbReference type="GO" id="GO:0006955">
    <property type="term" value="P:immune response"/>
    <property type="evidence" value="ECO:0007669"/>
    <property type="project" value="TreeGrafter"/>
</dbReference>
<feature type="region of interest" description="Disordered" evidence="2">
    <location>
        <begin position="216"/>
        <end position="240"/>
    </location>
</feature>
<evidence type="ECO:0000313" key="5">
    <source>
        <dbReference type="Ensembl" id="ENSTMTP00000014758.1"/>
    </source>
</evidence>
<organism evidence="5 6">
    <name type="scientific">Terrapene triunguis</name>
    <name type="common">Three-toed box turtle</name>
    <dbReference type="NCBI Taxonomy" id="2587831"/>
    <lineage>
        <taxon>Eukaryota</taxon>
        <taxon>Metazoa</taxon>
        <taxon>Chordata</taxon>
        <taxon>Craniata</taxon>
        <taxon>Vertebrata</taxon>
        <taxon>Euteleostomi</taxon>
        <taxon>Archelosauria</taxon>
        <taxon>Testudinata</taxon>
        <taxon>Testudines</taxon>
        <taxon>Cryptodira</taxon>
        <taxon>Durocryptodira</taxon>
        <taxon>Testudinoidea</taxon>
        <taxon>Emydidae</taxon>
        <taxon>Terrapene</taxon>
    </lineage>
</organism>
<evidence type="ECO:0000256" key="1">
    <source>
        <dbReference type="ARBA" id="ARBA00023180"/>
    </source>
</evidence>
<dbReference type="SUPFAM" id="SSF54452">
    <property type="entry name" value="MHC antigen-recognition domain"/>
    <property type="match status" value="1"/>
</dbReference>
<reference evidence="5" key="2">
    <citation type="submission" date="2025-09" db="UniProtKB">
        <authorList>
            <consortium name="Ensembl"/>
        </authorList>
    </citation>
    <scope>IDENTIFICATION</scope>
</reference>
<dbReference type="GO" id="GO:0005615">
    <property type="term" value="C:extracellular space"/>
    <property type="evidence" value="ECO:0007669"/>
    <property type="project" value="TreeGrafter"/>
</dbReference>
<dbReference type="GO" id="GO:0048007">
    <property type="term" value="P:antigen processing and presentation, exogenous lipid antigen via MHC class Ib"/>
    <property type="evidence" value="ECO:0007669"/>
    <property type="project" value="TreeGrafter"/>
</dbReference>
<reference evidence="5" key="1">
    <citation type="submission" date="2025-08" db="UniProtKB">
        <authorList>
            <consortium name="Ensembl"/>
        </authorList>
    </citation>
    <scope>IDENTIFICATION</scope>
</reference>
<sequence length="301" mass="33132">MLLPLLLLPWAWGALAGKWGPPLLFLLPGSSPPLPPPSVTLRLLHIDVFHNTSSTDMQGMALLGNLETHSLDCSTCEIRFLQPWAQQGLTPKQWQDLELLIHYYLFDFNRTVNRIAQQQGKGYPFVTQGSLGCELHPNGTSRGFYDIGVNGEDFISFDAVAGKWVARQRDKLALYVRERLNWNKGAAITLQFLLRTTCVNEIKSFVQYGKESLERQGEAGHHSLPSTSGVGPGDCSYKDPSPGTDMQPHLGWGRGLVIHGPLAWCTNTAIVGVQHSSHFTAALHSSLGQEVKGDFITTGNC</sequence>
<dbReference type="Pfam" id="PF16497">
    <property type="entry name" value="MHC_I_3"/>
    <property type="match status" value="1"/>
</dbReference>
<dbReference type="GO" id="GO:0001916">
    <property type="term" value="P:positive regulation of T cell mediated cytotoxicity"/>
    <property type="evidence" value="ECO:0007669"/>
    <property type="project" value="TreeGrafter"/>
</dbReference>
<proteinExistence type="predicted"/>
<dbReference type="GO" id="GO:0048006">
    <property type="term" value="P:antigen processing and presentation, endogenous lipid antigen via MHC class Ib"/>
    <property type="evidence" value="ECO:0007669"/>
    <property type="project" value="TreeGrafter"/>
</dbReference>
<dbReference type="GeneTree" id="ENSGT01120000271825"/>
<dbReference type="Proteomes" id="UP000472274">
    <property type="component" value="Unplaced"/>
</dbReference>
<evidence type="ECO:0000259" key="4">
    <source>
        <dbReference type="Pfam" id="PF16497"/>
    </source>
</evidence>
<protein>
    <recommendedName>
        <fullName evidence="4">MHC class I-like antigen recognition-like domain-containing protein</fullName>
    </recommendedName>
</protein>
<dbReference type="PANTHER" id="PTHR16675:SF160">
    <property type="entry name" value="T-CELL SURFACE GLYCOPROTEIN CD1A"/>
    <property type="match status" value="1"/>
</dbReference>
<keyword evidence="3" id="KW-0732">Signal</keyword>
<dbReference type="GO" id="GO:0009897">
    <property type="term" value="C:external side of plasma membrane"/>
    <property type="evidence" value="ECO:0007669"/>
    <property type="project" value="TreeGrafter"/>
</dbReference>
<dbReference type="InParanoid" id="A0A674J2D9"/>
<evidence type="ECO:0000256" key="2">
    <source>
        <dbReference type="SAM" id="MobiDB-lite"/>
    </source>
</evidence>